<dbReference type="PIRSF" id="PIRSF021700">
    <property type="entry name" value="3_dmu_93_MTrfase"/>
    <property type="match status" value="1"/>
</dbReference>
<dbReference type="CDD" id="cd06588">
    <property type="entry name" value="PhnB_like"/>
    <property type="match status" value="1"/>
</dbReference>
<dbReference type="Pfam" id="PF06983">
    <property type="entry name" value="3-dmu-9_3-mt"/>
    <property type="match status" value="1"/>
</dbReference>
<feature type="domain" description="PhnB-like" evidence="1">
    <location>
        <begin position="8"/>
        <end position="128"/>
    </location>
</feature>
<dbReference type="Proteomes" id="UP000679126">
    <property type="component" value="Unassembled WGS sequence"/>
</dbReference>
<keyword evidence="3" id="KW-1185">Reference proteome</keyword>
<dbReference type="InterPro" id="IPR028973">
    <property type="entry name" value="PhnB-like"/>
</dbReference>
<dbReference type="Gene3D" id="3.10.180.10">
    <property type="entry name" value="2,3-Dihydroxybiphenyl 1,2-Dioxygenase, domain 1"/>
    <property type="match status" value="1"/>
</dbReference>
<dbReference type="RefSeq" id="WP_209144958.1">
    <property type="nucleotide sequence ID" value="NZ_JAGHKP010000001.1"/>
</dbReference>
<accession>A0ABS3YBS5</accession>
<dbReference type="SUPFAM" id="SSF54593">
    <property type="entry name" value="Glyoxalase/Bleomycin resistance protein/Dihydroxybiphenyl dioxygenase"/>
    <property type="match status" value="1"/>
</dbReference>
<evidence type="ECO:0000259" key="1">
    <source>
        <dbReference type="Pfam" id="PF06983"/>
    </source>
</evidence>
<proteinExistence type="predicted"/>
<dbReference type="InterPro" id="IPR009725">
    <property type="entry name" value="3_dmu_93_MTrfase"/>
</dbReference>
<comment type="caution">
    <text evidence="2">The sequence shown here is derived from an EMBL/GenBank/DDBJ whole genome shotgun (WGS) entry which is preliminary data.</text>
</comment>
<evidence type="ECO:0000313" key="2">
    <source>
        <dbReference type="EMBL" id="MBO9152115.1"/>
    </source>
</evidence>
<organism evidence="2 3">
    <name type="scientific">Chitinophaga chungangae</name>
    <dbReference type="NCBI Taxonomy" id="2821488"/>
    <lineage>
        <taxon>Bacteria</taxon>
        <taxon>Pseudomonadati</taxon>
        <taxon>Bacteroidota</taxon>
        <taxon>Chitinophagia</taxon>
        <taxon>Chitinophagales</taxon>
        <taxon>Chitinophagaceae</taxon>
        <taxon>Chitinophaga</taxon>
    </lineage>
</organism>
<dbReference type="PANTHER" id="PTHR33990">
    <property type="entry name" value="PROTEIN YJDN-RELATED"/>
    <property type="match status" value="1"/>
</dbReference>
<gene>
    <name evidence="2" type="ORF">J7I43_07830</name>
</gene>
<dbReference type="PANTHER" id="PTHR33990:SF2">
    <property type="entry name" value="PHNB-LIKE DOMAIN-CONTAINING PROTEIN"/>
    <property type="match status" value="1"/>
</dbReference>
<reference evidence="3" key="1">
    <citation type="submission" date="2021-03" db="EMBL/GenBank/DDBJ databases">
        <title>Assistant Professor.</title>
        <authorList>
            <person name="Huq M.A."/>
        </authorList>
    </citation>
    <scope>NUCLEOTIDE SEQUENCE [LARGE SCALE GENOMIC DNA]</scope>
    <source>
        <strain evidence="3">MAH-28</strain>
    </source>
</reference>
<evidence type="ECO:0000313" key="3">
    <source>
        <dbReference type="Proteomes" id="UP000679126"/>
    </source>
</evidence>
<sequence>MEKRISTQKITPNLWFALNAEEAIKFYLTIFKNSKTGRSTYYGEEGFEIHKIPAGTLMTQEFYLEGQEFLALNGGPYFTFNEAISFVINCDTQEEVDYYWEKLTEGGPAESQMCGWLKDKFGVSWQVVPTELTEMMLDKDKDRVARVNKEVLSSKKLDLNRIRAAYNGK</sequence>
<dbReference type="EMBL" id="JAGHKP010000001">
    <property type="protein sequence ID" value="MBO9152115.1"/>
    <property type="molecule type" value="Genomic_DNA"/>
</dbReference>
<protein>
    <submittedName>
        <fullName evidence="2">VOC family protein</fullName>
    </submittedName>
</protein>
<dbReference type="InterPro" id="IPR029068">
    <property type="entry name" value="Glyas_Bleomycin-R_OHBP_Dase"/>
</dbReference>
<name>A0ABS3YBS5_9BACT</name>